<accession>L7JWY3</accession>
<evidence type="ECO:0000259" key="2">
    <source>
        <dbReference type="Pfam" id="PF04059"/>
    </source>
</evidence>
<dbReference type="InterPro" id="IPR035979">
    <property type="entry name" value="RBD_domain_sf"/>
</dbReference>
<organism evidence="3 4">
    <name type="scientific">Trachipleistophora hominis</name>
    <name type="common">Microsporidian parasite</name>
    <dbReference type="NCBI Taxonomy" id="72359"/>
    <lineage>
        <taxon>Eukaryota</taxon>
        <taxon>Fungi</taxon>
        <taxon>Fungi incertae sedis</taxon>
        <taxon>Microsporidia</taxon>
        <taxon>Pleistophoridae</taxon>
        <taxon>Trachipleistophora</taxon>
    </lineage>
</organism>
<evidence type="ECO:0000256" key="1">
    <source>
        <dbReference type="ARBA" id="ARBA00022884"/>
    </source>
</evidence>
<keyword evidence="4" id="KW-1185">Reference proteome</keyword>
<gene>
    <name evidence="3" type="ORF">THOM_1271</name>
</gene>
<sequence length="184" mass="21360">MYNSDNVERTGIQHGTCCAAAGSSLYSSHLVRLKTLPYFKPTPFTIIPSLIHQTTKLTVMLKNIPNKYTSSMLINLLNEDHYGSYDFVYLRMDFLNECNVGYAFINFVHANYLCSFYYKVHGRGWTKYSSNKIAEVTYASIQGIDALYRKFRNSPILHEQESFRPKMFYRDGPFRGIEKNVFEP</sequence>
<evidence type="ECO:0000313" key="3">
    <source>
        <dbReference type="EMBL" id="ELQ75810.1"/>
    </source>
</evidence>
<name>L7JWY3_TRAHO</name>
<dbReference type="VEuPathDB" id="MicrosporidiaDB:THOM_1271"/>
<dbReference type="SUPFAM" id="SSF54928">
    <property type="entry name" value="RNA-binding domain, RBD"/>
    <property type="match status" value="1"/>
</dbReference>
<reference evidence="3 4" key="1">
    <citation type="journal article" date="2012" name="PLoS Pathog.">
        <title>The genome of the obligate intracellular parasite Trachipleistophora hominis: new insights into microsporidian genome dynamics and reductive evolution.</title>
        <authorList>
            <person name="Heinz E."/>
            <person name="Williams T.A."/>
            <person name="Nakjang S."/>
            <person name="Noel C.J."/>
            <person name="Swan D.C."/>
            <person name="Goldberg A.V."/>
            <person name="Harris S.R."/>
            <person name="Weinmaier T."/>
            <person name="Markert S."/>
            <person name="Becher D."/>
            <person name="Bernhardt J."/>
            <person name="Dagan T."/>
            <person name="Hacker C."/>
            <person name="Lucocq J.M."/>
            <person name="Schweder T."/>
            <person name="Rattei T."/>
            <person name="Hall N."/>
            <person name="Hirt R.P."/>
            <person name="Embley T.M."/>
        </authorList>
    </citation>
    <scope>NUCLEOTIDE SEQUENCE [LARGE SCALE GENOMIC DNA]</scope>
</reference>
<dbReference type="InterPro" id="IPR007201">
    <property type="entry name" value="Mei2-like_Rrm_C"/>
</dbReference>
<protein>
    <submittedName>
        <fullName evidence="3">Protein Mei2</fullName>
    </submittedName>
</protein>
<dbReference type="AlphaFoldDB" id="L7JWY3"/>
<keyword evidence="1" id="KW-0694">RNA-binding</keyword>
<dbReference type="Proteomes" id="UP000011185">
    <property type="component" value="Unassembled WGS sequence"/>
</dbReference>
<dbReference type="Pfam" id="PF04059">
    <property type="entry name" value="RRM_2"/>
    <property type="match status" value="1"/>
</dbReference>
<feature type="domain" description="Mei2-like C-terminal RNA recognition motif" evidence="2">
    <location>
        <begin position="57"/>
        <end position="152"/>
    </location>
</feature>
<dbReference type="PANTHER" id="PTHR23189">
    <property type="entry name" value="RNA RECOGNITION MOTIF-CONTAINING"/>
    <property type="match status" value="1"/>
</dbReference>
<dbReference type="GO" id="GO:0003723">
    <property type="term" value="F:RNA binding"/>
    <property type="evidence" value="ECO:0007669"/>
    <property type="project" value="UniProtKB-KW"/>
</dbReference>
<dbReference type="OrthoDB" id="417481at2759"/>
<evidence type="ECO:0000313" key="4">
    <source>
        <dbReference type="Proteomes" id="UP000011185"/>
    </source>
</evidence>
<proteinExistence type="predicted"/>
<dbReference type="EMBL" id="JH993925">
    <property type="protein sequence ID" value="ELQ75810.1"/>
    <property type="molecule type" value="Genomic_DNA"/>
</dbReference>
<dbReference type="InParanoid" id="L7JWY3"/>
<dbReference type="HOGENOM" id="CLU_1469214_0_0_1"/>